<dbReference type="RefSeq" id="WP_079645721.1">
    <property type="nucleotide sequence ID" value="NZ_FUZF01000026.1"/>
</dbReference>
<dbReference type="InterPro" id="IPR001650">
    <property type="entry name" value="Helicase_C-like"/>
</dbReference>
<dbReference type="PROSITE" id="PS51194">
    <property type="entry name" value="HELICASE_CTER"/>
    <property type="match status" value="1"/>
</dbReference>
<evidence type="ECO:0000313" key="5">
    <source>
        <dbReference type="EMBL" id="SKC08004.1"/>
    </source>
</evidence>
<dbReference type="Pfam" id="PF00271">
    <property type="entry name" value="Helicase_C"/>
    <property type="match status" value="1"/>
</dbReference>
<dbReference type="GO" id="GO:0005524">
    <property type="term" value="F:ATP binding"/>
    <property type="evidence" value="ECO:0007669"/>
    <property type="project" value="UniProtKB-KW"/>
</dbReference>
<dbReference type="GO" id="GO:0016887">
    <property type="term" value="F:ATP hydrolysis activity"/>
    <property type="evidence" value="ECO:0007669"/>
    <property type="project" value="TreeGrafter"/>
</dbReference>
<evidence type="ECO:0000259" key="3">
    <source>
        <dbReference type="PROSITE" id="PS51192"/>
    </source>
</evidence>
<gene>
    <name evidence="5" type="ORF">SAMN05660841_04082</name>
</gene>
<dbReference type="InterPro" id="IPR052511">
    <property type="entry name" value="ATP-dep_Helicase"/>
</dbReference>
<dbReference type="EMBL" id="FUZF01000026">
    <property type="protein sequence ID" value="SKC08004.1"/>
    <property type="molecule type" value="Genomic_DNA"/>
</dbReference>
<dbReference type="Proteomes" id="UP000190150">
    <property type="component" value="Unassembled WGS sequence"/>
</dbReference>
<dbReference type="InterPro" id="IPR014001">
    <property type="entry name" value="Helicase_ATP-bd"/>
</dbReference>
<proteinExistence type="predicted"/>
<dbReference type="SMART" id="SM00487">
    <property type="entry name" value="DEXDc"/>
    <property type="match status" value="1"/>
</dbReference>
<evidence type="ECO:0000256" key="1">
    <source>
        <dbReference type="ARBA" id="ARBA00022741"/>
    </source>
</evidence>
<name>A0A1T5GHS5_9SPHI</name>
<dbReference type="GO" id="GO:0003677">
    <property type="term" value="F:DNA binding"/>
    <property type="evidence" value="ECO:0007669"/>
    <property type="project" value="TreeGrafter"/>
</dbReference>
<dbReference type="Gene3D" id="3.40.50.300">
    <property type="entry name" value="P-loop containing nucleotide triphosphate hydrolases"/>
    <property type="match status" value="2"/>
</dbReference>
<dbReference type="SUPFAM" id="SSF52540">
    <property type="entry name" value="P-loop containing nucleoside triphosphate hydrolases"/>
    <property type="match status" value="1"/>
</dbReference>
<keyword evidence="5" id="KW-0378">Hydrolase</keyword>
<dbReference type="GO" id="GO:0004386">
    <property type="term" value="F:helicase activity"/>
    <property type="evidence" value="ECO:0007669"/>
    <property type="project" value="UniProtKB-KW"/>
</dbReference>
<dbReference type="SMART" id="SM00490">
    <property type="entry name" value="HELICc"/>
    <property type="match status" value="1"/>
</dbReference>
<dbReference type="PROSITE" id="PS51192">
    <property type="entry name" value="HELICASE_ATP_BIND_1"/>
    <property type="match status" value="1"/>
</dbReference>
<protein>
    <submittedName>
        <fullName evidence="5">ATP-dependent helicase Lhr and Lhr-like helicase</fullName>
    </submittedName>
</protein>
<organism evidence="5 6">
    <name type="scientific">Sphingobacterium nematocida</name>
    <dbReference type="NCBI Taxonomy" id="1513896"/>
    <lineage>
        <taxon>Bacteria</taxon>
        <taxon>Pseudomonadati</taxon>
        <taxon>Bacteroidota</taxon>
        <taxon>Sphingobacteriia</taxon>
        <taxon>Sphingobacteriales</taxon>
        <taxon>Sphingobacteriaceae</taxon>
        <taxon>Sphingobacterium</taxon>
    </lineage>
</organism>
<dbReference type="OrthoDB" id="9815222at2"/>
<evidence type="ECO:0000256" key="2">
    <source>
        <dbReference type="ARBA" id="ARBA00022840"/>
    </source>
</evidence>
<evidence type="ECO:0000313" key="6">
    <source>
        <dbReference type="Proteomes" id="UP000190150"/>
    </source>
</evidence>
<dbReference type="AlphaFoldDB" id="A0A1T5GHS5"/>
<dbReference type="STRING" id="1513896.SAMN05660841_04082"/>
<dbReference type="PANTHER" id="PTHR47962:SF5">
    <property type="entry name" value="ATP-DEPENDENT HELICASE LHR-RELATED"/>
    <property type="match status" value="1"/>
</dbReference>
<accession>A0A1T5GHS5</accession>
<keyword evidence="5" id="KW-0347">Helicase</keyword>
<evidence type="ECO:0000259" key="4">
    <source>
        <dbReference type="PROSITE" id="PS51194"/>
    </source>
</evidence>
<keyword evidence="1" id="KW-0547">Nucleotide-binding</keyword>
<dbReference type="PANTHER" id="PTHR47962">
    <property type="entry name" value="ATP-DEPENDENT HELICASE LHR-RELATED-RELATED"/>
    <property type="match status" value="1"/>
</dbReference>
<dbReference type="InterPro" id="IPR027417">
    <property type="entry name" value="P-loop_NTPase"/>
</dbReference>
<keyword evidence="6" id="KW-1185">Reference proteome</keyword>
<reference evidence="6" key="1">
    <citation type="submission" date="2017-02" db="EMBL/GenBank/DDBJ databases">
        <authorList>
            <person name="Varghese N."/>
            <person name="Submissions S."/>
        </authorList>
    </citation>
    <scope>NUCLEOTIDE SEQUENCE [LARGE SCALE GENOMIC DNA]</scope>
    <source>
        <strain evidence="6">DSM 24091</strain>
    </source>
</reference>
<feature type="domain" description="Helicase ATP-binding" evidence="3">
    <location>
        <begin position="31"/>
        <end position="209"/>
    </location>
</feature>
<keyword evidence="2" id="KW-0067">ATP-binding</keyword>
<dbReference type="InterPro" id="IPR011545">
    <property type="entry name" value="DEAD/DEAH_box_helicase_dom"/>
</dbReference>
<sequence length="709" mass="80359">MAFELLSEPIRRYIKEKRWEGLRPIQVAAIEKIMLTDANYILASRTASGKTEAAFLPILSKIERLNDSVEVLYISPLIALINDQFVRVEDMCRELDIAVTKWHGEANRTAKENLVKSPNGVVLITPESLEAMLINRPYYVRALFHQLKYIVIDEIHSFMGSDRGTQLKSLLYRILRSSNSSPRIIGLSATVGSFEEAKKMTGDESNTVVLRDKASKPIKASFLYFESDATSLSLHLLKDLYKKTSNSKVLVFPNSRGRAEEVAVKLKKISEKVAGHQSYFSHHSSVDKELREGIEYFAKNNKYHPFVISCTSTLELGIDIGSVEQVVQIDATHSISSLIQRVGRSGRRDGQPSSLLLYATNKWSLLQSLACWELYNQDFIEPTETRIKSFDLLVHQILSFVKQKQGVNIQALTTEFASNFAFNDISTEEFTYILSHLIETDRLEQLGKEVIVGIEGERVVNSREFYTVFSSEPNFKVIHANKSIGDIPYSPQVIVGENLLLAAKIWKILDVDFKSKKILVNPANDGKAPIFGGDAGTLHPKIRIKMLEILLKDTLYTELDETSTEQLRELRKEFSGFHIESLEDDRPFVLKENSIHLHTFHGSKVNKTLTFLFGQANITSRLIDSSSTIIINENEGFNWQATVSKISAILEDIDFHLENMVIANPALLNFSKWGHLLPRDLQVEVLKSRYFDFDSAAEFLGNVNWVHHK</sequence>
<feature type="domain" description="Helicase C-terminal" evidence="4">
    <location>
        <begin position="236"/>
        <end position="391"/>
    </location>
</feature>
<dbReference type="Pfam" id="PF00270">
    <property type="entry name" value="DEAD"/>
    <property type="match status" value="1"/>
</dbReference>